<feature type="transmembrane region" description="Helical" evidence="1">
    <location>
        <begin position="363"/>
        <end position="384"/>
    </location>
</feature>
<feature type="transmembrane region" description="Helical" evidence="1">
    <location>
        <begin position="229"/>
        <end position="247"/>
    </location>
</feature>
<keyword evidence="1" id="KW-0812">Transmembrane</keyword>
<evidence type="ECO:0000313" key="2">
    <source>
        <dbReference type="EMBL" id="MCQ4839445.1"/>
    </source>
</evidence>
<feature type="transmembrane region" description="Helical" evidence="1">
    <location>
        <begin position="468"/>
        <end position="487"/>
    </location>
</feature>
<gene>
    <name evidence="2" type="ORF">NE695_05880</name>
</gene>
<feature type="transmembrane region" description="Helical" evidence="1">
    <location>
        <begin position="334"/>
        <end position="351"/>
    </location>
</feature>
<feature type="transmembrane region" description="Helical" evidence="1">
    <location>
        <begin position="390"/>
        <end position="410"/>
    </location>
</feature>
<keyword evidence="1" id="KW-0472">Membrane</keyword>
<feature type="transmembrane region" description="Helical" evidence="1">
    <location>
        <begin position="524"/>
        <end position="542"/>
    </location>
</feature>
<sequence>MNGSLWGAVAALLYFALFQLCGISCVLALVPQEGRGVRLLLGSVCGSVLLQWCPVLFAFFLEFTLPAHFCGAALACLLGVAGFWQYKRHGARSPGGGESLLSLLRRRKFLWGVLAVLGVYCFLVWKSFLFEGGRVYSSQATYGDMSMHLSFLTSLKEQGTFPPDYSLLPGAKLSYPFLSDSISSSLYLLGAPLKFAYVLPMCAAGAQVLFGCCLFFLRMLGNSSGRTALALVFFFFNGGLGILYFLGGEPENFVRLFTAFYETPTNLVGEEIRWVNVIVDMMLPQRATLFGWAVLFPLLFLLYRAVFEGERRYFLYAGVLAGTLPMIHTHSFLAFAVVCGGWLFFSLLNGLDLGRIAVRTGKWCVGLGLLVMGAVKALLQANGLRDAPQLLWTAGGLLLLFFAFVCLLLWRACRRGGGGLLLHTWGALFLSACALALPQLIFWTFDQAKTGGFVRGRFGWCIGEDGYLLFYLKNIGLAGILALLGLLQAKRREFMKYAPALFLWLMAELVVFQPNEYDNNKLLYPAFAFLCCAASNCTFTLLEKLKGKAARKGAAVSLAALCSVSAVLTMGRETVSRYELYGSGAVELAEFVEEQIPADAVVLTDLRHNNEITCLAGRNIVCGSPSYLYYHGLNYQENALAVQAMYESPAASQGLFSRYQVDYMLVSDYERNSFQVDEQSLEEKYPCVYDDGCRKLYQVTKRET</sequence>
<feature type="transmembrane region" description="Helical" evidence="1">
    <location>
        <begin position="195"/>
        <end position="217"/>
    </location>
</feature>
<dbReference type="GeneID" id="90532715"/>
<name>A0ABT1RYT3_9FIRM</name>
<feature type="transmembrane region" description="Helical" evidence="1">
    <location>
        <begin position="37"/>
        <end position="59"/>
    </location>
</feature>
<organism evidence="2 3">
    <name type="scientific">Neglectibacter timonensis</name>
    <dbReference type="NCBI Taxonomy" id="1776382"/>
    <lineage>
        <taxon>Bacteria</taxon>
        <taxon>Bacillati</taxon>
        <taxon>Bacillota</taxon>
        <taxon>Clostridia</taxon>
        <taxon>Eubacteriales</taxon>
        <taxon>Oscillospiraceae</taxon>
        <taxon>Neglectibacter</taxon>
    </lineage>
</organism>
<dbReference type="RefSeq" id="WP_066864821.1">
    <property type="nucleotide sequence ID" value="NZ_CABKVV010000014.1"/>
</dbReference>
<dbReference type="EMBL" id="JANFZH010000010">
    <property type="protein sequence ID" value="MCQ4839445.1"/>
    <property type="molecule type" value="Genomic_DNA"/>
</dbReference>
<evidence type="ECO:0008006" key="4">
    <source>
        <dbReference type="Google" id="ProtNLM"/>
    </source>
</evidence>
<protein>
    <recommendedName>
        <fullName evidence="4">Glycosyltransferase RgtA/B/C/D-like domain-containing protein</fullName>
    </recommendedName>
</protein>
<keyword evidence="3" id="KW-1185">Reference proteome</keyword>
<accession>A0ABT1RYT3</accession>
<dbReference type="Proteomes" id="UP001524473">
    <property type="component" value="Unassembled WGS sequence"/>
</dbReference>
<evidence type="ECO:0000256" key="1">
    <source>
        <dbReference type="SAM" id="Phobius"/>
    </source>
</evidence>
<feature type="transmembrane region" description="Helical" evidence="1">
    <location>
        <begin position="422"/>
        <end position="445"/>
    </location>
</feature>
<feature type="transmembrane region" description="Helical" evidence="1">
    <location>
        <begin position="289"/>
        <end position="306"/>
    </location>
</feature>
<feature type="transmembrane region" description="Helical" evidence="1">
    <location>
        <begin position="109"/>
        <end position="128"/>
    </location>
</feature>
<feature type="transmembrane region" description="Helical" evidence="1">
    <location>
        <begin position="6"/>
        <end position="30"/>
    </location>
</feature>
<comment type="caution">
    <text evidence="2">The sequence shown here is derived from an EMBL/GenBank/DDBJ whole genome shotgun (WGS) entry which is preliminary data.</text>
</comment>
<reference evidence="2 3" key="1">
    <citation type="submission" date="2022-06" db="EMBL/GenBank/DDBJ databases">
        <title>Isolation of gut microbiota from human fecal samples.</title>
        <authorList>
            <person name="Pamer E.G."/>
            <person name="Barat B."/>
            <person name="Waligurski E."/>
            <person name="Medina S."/>
            <person name="Paddock L."/>
            <person name="Mostad J."/>
        </authorList>
    </citation>
    <scope>NUCLEOTIDE SEQUENCE [LARGE SCALE GENOMIC DNA]</scope>
    <source>
        <strain evidence="2 3">DFI.9.73</strain>
    </source>
</reference>
<feature type="transmembrane region" description="Helical" evidence="1">
    <location>
        <begin position="65"/>
        <end position="84"/>
    </location>
</feature>
<proteinExistence type="predicted"/>
<feature type="transmembrane region" description="Helical" evidence="1">
    <location>
        <begin position="313"/>
        <end position="328"/>
    </location>
</feature>
<keyword evidence="1" id="KW-1133">Transmembrane helix</keyword>
<feature type="transmembrane region" description="Helical" evidence="1">
    <location>
        <begin position="494"/>
        <end position="512"/>
    </location>
</feature>
<evidence type="ECO:0000313" key="3">
    <source>
        <dbReference type="Proteomes" id="UP001524473"/>
    </source>
</evidence>